<dbReference type="Proteomes" id="UP000236291">
    <property type="component" value="Unassembled WGS sequence"/>
</dbReference>
<gene>
    <name evidence="1" type="ORF">L195_g033095</name>
</gene>
<protein>
    <submittedName>
        <fullName evidence="1">Uncharacterized protein</fullName>
    </submittedName>
</protein>
<sequence>MTAIGSRYLLIGGFDGKSTYGEPWWLVPQDDPIATRLTAAPPRNIPESKDAASLNDPACRELIYSHRLCQENQSEKFPLAELQRRLQISVSQPNSRIPIVNELEDKELLELASRLAGENVSANSPKAIEALREYWKKAEPNTIKFKELGPLLRDYQRLIHRLHLEKSASDQQPGFDEHVIYQFYHVKNVSQVFHGARVQFIVGLIVGHNNTYHTSDFSLQLHSNPSSPTGLSPTVQQRYHFDCCHHHLAVYPSA</sequence>
<dbReference type="STRING" id="57577.A0A2K3LF12"/>
<reference evidence="1 2" key="2">
    <citation type="journal article" date="2017" name="Front. Plant Sci.">
        <title>Gene Classification and Mining of Molecular Markers Useful in Red Clover (Trifolium pratense) Breeding.</title>
        <authorList>
            <person name="Istvanek J."/>
            <person name="Dluhosova J."/>
            <person name="Dluhos P."/>
            <person name="Patkova L."/>
            <person name="Nedelnik J."/>
            <person name="Repkova J."/>
        </authorList>
    </citation>
    <scope>NUCLEOTIDE SEQUENCE [LARGE SCALE GENOMIC DNA]</scope>
    <source>
        <strain evidence="2">cv. Tatra</strain>
        <tissue evidence="1">Young leaves</tissue>
    </source>
</reference>
<accession>A0A2K3LF12</accession>
<comment type="caution">
    <text evidence="1">The sequence shown here is derived from an EMBL/GenBank/DDBJ whole genome shotgun (WGS) entry which is preliminary data.</text>
</comment>
<evidence type="ECO:0000313" key="1">
    <source>
        <dbReference type="EMBL" id="PNX77133.1"/>
    </source>
</evidence>
<dbReference type="AlphaFoldDB" id="A0A2K3LF12"/>
<organism evidence="1 2">
    <name type="scientific">Trifolium pratense</name>
    <name type="common">Red clover</name>
    <dbReference type="NCBI Taxonomy" id="57577"/>
    <lineage>
        <taxon>Eukaryota</taxon>
        <taxon>Viridiplantae</taxon>
        <taxon>Streptophyta</taxon>
        <taxon>Embryophyta</taxon>
        <taxon>Tracheophyta</taxon>
        <taxon>Spermatophyta</taxon>
        <taxon>Magnoliopsida</taxon>
        <taxon>eudicotyledons</taxon>
        <taxon>Gunneridae</taxon>
        <taxon>Pentapetalae</taxon>
        <taxon>rosids</taxon>
        <taxon>fabids</taxon>
        <taxon>Fabales</taxon>
        <taxon>Fabaceae</taxon>
        <taxon>Papilionoideae</taxon>
        <taxon>50 kb inversion clade</taxon>
        <taxon>NPAAA clade</taxon>
        <taxon>Hologalegina</taxon>
        <taxon>IRL clade</taxon>
        <taxon>Trifolieae</taxon>
        <taxon>Trifolium</taxon>
    </lineage>
</organism>
<reference evidence="1 2" key="1">
    <citation type="journal article" date="2014" name="Am. J. Bot.">
        <title>Genome assembly and annotation for red clover (Trifolium pratense; Fabaceae).</title>
        <authorList>
            <person name="Istvanek J."/>
            <person name="Jaros M."/>
            <person name="Krenek A."/>
            <person name="Repkova J."/>
        </authorList>
    </citation>
    <scope>NUCLEOTIDE SEQUENCE [LARGE SCALE GENOMIC DNA]</scope>
    <source>
        <strain evidence="2">cv. Tatra</strain>
        <tissue evidence="1">Young leaves</tissue>
    </source>
</reference>
<evidence type="ECO:0000313" key="2">
    <source>
        <dbReference type="Proteomes" id="UP000236291"/>
    </source>
</evidence>
<dbReference type="EMBL" id="ASHM01031845">
    <property type="protein sequence ID" value="PNX77133.1"/>
    <property type="molecule type" value="Genomic_DNA"/>
</dbReference>
<proteinExistence type="predicted"/>
<dbReference type="ExpressionAtlas" id="A0A2K3LF12">
    <property type="expression patterns" value="baseline"/>
</dbReference>
<name>A0A2K3LF12_TRIPR</name>